<evidence type="ECO:0000256" key="5">
    <source>
        <dbReference type="ARBA" id="ARBA00022692"/>
    </source>
</evidence>
<feature type="transmembrane region" description="Helical" evidence="11">
    <location>
        <begin position="55"/>
        <end position="81"/>
    </location>
</feature>
<keyword evidence="4" id="KW-1003">Cell membrane</keyword>
<feature type="transmembrane region" description="Helical" evidence="11">
    <location>
        <begin position="314"/>
        <end position="334"/>
    </location>
</feature>
<evidence type="ECO:0000256" key="8">
    <source>
        <dbReference type="ARBA" id="ARBA00023065"/>
    </source>
</evidence>
<evidence type="ECO:0000256" key="4">
    <source>
        <dbReference type="ARBA" id="ARBA00022475"/>
    </source>
</evidence>
<dbReference type="GO" id="GO:0051453">
    <property type="term" value="P:regulation of intracellular pH"/>
    <property type="evidence" value="ECO:0007669"/>
    <property type="project" value="TreeGrafter"/>
</dbReference>
<feature type="transmembrane region" description="Helical" evidence="11">
    <location>
        <begin position="127"/>
        <end position="146"/>
    </location>
</feature>
<reference evidence="13 14" key="1">
    <citation type="submission" date="2016-07" db="EMBL/GenBank/DDBJ databases">
        <title>Developing Vibrio natriegens as a novel, fast-growing host for biotechnology.</title>
        <authorList>
            <person name="Weinstock M.T."/>
            <person name="Hesek E.D."/>
            <person name="Wilson C.M."/>
            <person name="Gibson D.G."/>
        </authorList>
    </citation>
    <scope>NUCLEOTIDE SEQUENCE [LARGE SCALE GENOMIC DNA]</scope>
    <source>
        <strain evidence="13 14">ATCC 14048</strain>
    </source>
</reference>
<dbReference type="PANTHER" id="PTHR10110">
    <property type="entry name" value="SODIUM/HYDROGEN EXCHANGER"/>
    <property type="match status" value="1"/>
</dbReference>
<keyword evidence="9 11" id="KW-0472">Membrane</keyword>
<feature type="transmembrane region" description="Helical" evidence="11">
    <location>
        <begin position="346"/>
        <end position="366"/>
    </location>
</feature>
<feature type="transmembrane region" description="Helical" evidence="11">
    <location>
        <begin position="191"/>
        <end position="224"/>
    </location>
</feature>
<dbReference type="EMBL" id="CP016346">
    <property type="protein sequence ID" value="ANQ14720.1"/>
    <property type="molecule type" value="Genomic_DNA"/>
</dbReference>
<keyword evidence="8" id="KW-0406">Ion transport</keyword>
<organism evidence="13 14">
    <name type="scientific">Vibrio natriegens NBRC 15636 = ATCC 14048 = DSM 759</name>
    <dbReference type="NCBI Taxonomy" id="1219067"/>
    <lineage>
        <taxon>Bacteria</taxon>
        <taxon>Pseudomonadati</taxon>
        <taxon>Pseudomonadota</taxon>
        <taxon>Gammaproteobacteria</taxon>
        <taxon>Vibrionales</taxon>
        <taxon>Vibrionaceae</taxon>
        <taxon>Vibrio</taxon>
    </lineage>
</organism>
<keyword evidence="6 11" id="KW-1133">Transmembrane helix</keyword>
<keyword evidence="3" id="KW-0050">Antiport</keyword>
<dbReference type="InterPro" id="IPR018422">
    <property type="entry name" value="Cation/H_exchanger_CPA1"/>
</dbReference>
<feature type="transmembrane region" description="Helical" evidence="11">
    <location>
        <begin position="272"/>
        <end position="294"/>
    </location>
</feature>
<sequence length="656" mass="73838">MSGVCLTLLPELPAGISIFYEPDIAEKTILFVFLPLLVFEAAYKFDFAKFTANWSAIMIMAIPGVMFSTLVITATLVFIGILTPQTALILGIILSATDPSATIAIFKESGAPKDLITIVEGESLFNDATVIAAYKIAVLIFAMHLTPTEMVVTGLWQFTWVFLVGALCGYVTGHLLLWLMKALPDDPYIEISISLVTAIGCFVAVEQFVHASSIVALTICGLVLAKNTPLPISNESNQYLNSFWTYLSDLAKAMIFILVGLWLNLELIASHWLNTLLVIISMLAARAGFVYWILPFFGRLSRLSYSLPRSYQHICLWGGLRGAVTLALSILVITDTSLFAIEERETMLAVAMGAVFFTILIQGLTLSPLASRLKLDETSIEEKITKKELMLSAMKASEKVLAHLAKTPLADSGAPDEIMQSLKSHVDEEKRDLRHLYTTEVDTQSLYKKLIMEGLSIESEYLYLLYDQGLISMESYQKHREFFDQQMDAARHKYQHPATQTTHKRWLRRALDKWSHKPTSDVSIQYELAWSRLLTTDLTLIELKALLNDYPVEPALKKQVLQVWASWRQQSADTVSQLDKTYPVITATAHRKWLHHMLNTVQKAHLEKFVRQRLISESDKEQIVKQLMHTTSSFYKDSVDNIRTGRDSTHSNDDSK</sequence>
<evidence type="ECO:0000313" key="13">
    <source>
        <dbReference type="EMBL" id="ANQ14720.1"/>
    </source>
</evidence>
<proteinExistence type="predicted"/>
<dbReference type="AlphaFoldDB" id="A0AAN1CYC7"/>
<feature type="domain" description="Cation/H+ exchanger transmembrane" evidence="12">
    <location>
        <begin position="17"/>
        <end position="370"/>
    </location>
</feature>
<dbReference type="Gene3D" id="6.10.140.1330">
    <property type="match status" value="1"/>
</dbReference>
<comment type="subcellular location">
    <subcellularLocation>
        <location evidence="1">Cell membrane</location>
        <topology evidence="1">Multi-pass membrane protein</topology>
    </subcellularLocation>
</comment>
<feature type="transmembrane region" description="Helical" evidence="11">
    <location>
        <begin position="158"/>
        <end position="179"/>
    </location>
</feature>
<dbReference type="Pfam" id="PF00999">
    <property type="entry name" value="Na_H_Exchanger"/>
    <property type="match status" value="1"/>
</dbReference>
<dbReference type="KEGG" id="vna:PN96_22935"/>
<dbReference type="GO" id="GO:0015386">
    <property type="term" value="F:potassium:proton antiporter activity"/>
    <property type="evidence" value="ECO:0007669"/>
    <property type="project" value="TreeGrafter"/>
</dbReference>
<dbReference type="InterPro" id="IPR006153">
    <property type="entry name" value="Cation/H_exchanger_TM"/>
</dbReference>
<gene>
    <name evidence="13" type="ORF">BA890_18430</name>
</gene>
<evidence type="ECO:0000256" key="2">
    <source>
        <dbReference type="ARBA" id="ARBA00022448"/>
    </source>
</evidence>
<keyword evidence="10" id="KW-0739">Sodium transport</keyword>
<dbReference type="Proteomes" id="UP000092741">
    <property type="component" value="Chromosome 2"/>
</dbReference>
<keyword evidence="14" id="KW-1185">Reference proteome</keyword>
<accession>A0AAN1CYC7</accession>
<evidence type="ECO:0000256" key="10">
    <source>
        <dbReference type="ARBA" id="ARBA00023201"/>
    </source>
</evidence>
<keyword evidence="7" id="KW-0915">Sodium</keyword>
<keyword evidence="2" id="KW-0813">Transport</keyword>
<evidence type="ECO:0000256" key="11">
    <source>
        <dbReference type="SAM" id="Phobius"/>
    </source>
</evidence>
<evidence type="ECO:0000256" key="3">
    <source>
        <dbReference type="ARBA" id="ARBA00022449"/>
    </source>
</evidence>
<dbReference type="PANTHER" id="PTHR10110:SF86">
    <property type="entry name" value="SODIUM_HYDROGEN EXCHANGER 7"/>
    <property type="match status" value="1"/>
</dbReference>
<dbReference type="GO" id="GO:0015385">
    <property type="term" value="F:sodium:proton antiporter activity"/>
    <property type="evidence" value="ECO:0007669"/>
    <property type="project" value="InterPro"/>
</dbReference>
<evidence type="ECO:0000256" key="6">
    <source>
        <dbReference type="ARBA" id="ARBA00022989"/>
    </source>
</evidence>
<keyword evidence="5 11" id="KW-0812">Transmembrane</keyword>
<evidence type="ECO:0000256" key="9">
    <source>
        <dbReference type="ARBA" id="ARBA00023136"/>
    </source>
</evidence>
<name>A0AAN1CYC7_VIBNA</name>
<evidence type="ECO:0000313" key="14">
    <source>
        <dbReference type="Proteomes" id="UP000092741"/>
    </source>
</evidence>
<feature type="transmembrane region" description="Helical" evidence="11">
    <location>
        <begin position="244"/>
        <end position="265"/>
    </location>
</feature>
<dbReference type="GO" id="GO:0005886">
    <property type="term" value="C:plasma membrane"/>
    <property type="evidence" value="ECO:0007669"/>
    <property type="project" value="UniProtKB-SubCell"/>
</dbReference>
<protein>
    <recommendedName>
        <fullName evidence="12">Cation/H+ exchanger transmembrane domain-containing protein</fullName>
    </recommendedName>
</protein>
<evidence type="ECO:0000256" key="7">
    <source>
        <dbReference type="ARBA" id="ARBA00023053"/>
    </source>
</evidence>
<evidence type="ECO:0000259" key="12">
    <source>
        <dbReference type="Pfam" id="PF00999"/>
    </source>
</evidence>
<dbReference type="GO" id="GO:0098719">
    <property type="term" value="P:sodium ion import across plasma membrane"/>
    <property type="evidence" value="ECO:0007669"/>
    <property type="project" value="TreeGrafter"/>
</dbReference>
<evidence type="ECO:0000256" key="1">
    <source>
        <dbReference type="ARBA" id="ARBA00004651"/>
    </source>
</evidence>